<gene>
    <name evidence="2" type="ORF">ONE63_004693</name>
</gene>
<dbReference type="Proteomes" id="UP001075354">
    <property type="component" value="Chromosome 16"/>
</dbReference>
<feature type="domain" description="MCMDC2 N-terminal" evidence="1">
    <location>
        <begin position="22"/>
        <end position="126"/>
    </location>
</feature>
<dbReference type="AlphaFoldDB" id="A0AAV7X193"/>
<evidence type="ECO:0000313" key="2">
    <source>
        <dbReference type="EMBL" id="KAJ1519401.1"/>
    </source>
</evidence>
<evidence type="ECO:0000259" key="1">
    <source>
        <dbReference type="Pfam" id="PF26063"/>
    </source>
</evidence>
<comment type="caution">
    <text evidence="2">The sequence shown here is derived from an EMBL/GenBank/DDBJ whole genome shotgun (WGS) entry which is preliminary data.</text>
</comment>
<organism evidence="2 3">
    <name type="scientific">Megalurothrips usitatus</name>
    <name type="common">bean blossom thrips</name>
    <dbReference type="NCBI Taxonomy" id="439358"/>
    <lineage>
        <taxon>Eukaryota</taxon>
        <taxon>Metazoa</taxon>
        <taxon>Ecdysozoa</taxon>
        <taxon>Arthropoda</taxon>
        <taxon>Hexapoda</taxon>
        <taxon>Insecta</taxon>
        <taxon>Pterygota</taxon>
        <taxon>Neoptera</taxon>
        <taxon>Paraneoptera</taxon>
        <taxon>Thysanoptera</taxon>
        <taxon>Terebrantia</taxon>
        <taxon>Thripoidea</taxon>
        <taxon>Thripidae</taxon>
        <taxon>Megalurothrips</taxon>
    </lineage>
</organism>
<dbReference type="EMBL" id="JAPTSV010000016">
    <property type="protein sequence ID" value="KAJ1519401.1"/>
    <property type="molecule type" value="Genomic_DNA"/>
</dbReference>
<dbReference type="InterPro" id="IPR027417">
    <property type="entry name" value="P-loop_NTPase"/>
</dbReference>
<proteinExistence type="predicted"/>
<keyword evidence="3" id="KW-1185">Reference proteome</keyword>
<reference evidence="2" key="1">
    <citation type="submission" date="2022-12" db="EMBL/GenBank/DDBJ databases">
        <title>Chromosome-level genome assembly of the bean flower thrips Megalurothrips usitatus.</title>
        <authorList>
            <person name="Ma L."/>
            <person name="Liu Q."/>
            <person name="Li H."/>
            <person name="Cai W."/>
        </authorList>
    </citation>
    <scope>NUCLEOTIDE SEQUENCE</scope>
    <source>
        <strain evidence="2">Cailab_2022a</strain>
    </source>
</reference>
<accession>A0AAV7X193</accession>
<dbReference type="InterPro" id="IPR058769">
    <property type="entry name" value="MCMDC2_N"/>
</dbReference>
<protein>
    <recommendedName>
        <fullName evidence="1">MCMDC2 N-terminal domain-containing protein</fullName>
    </recommendedName>
</protein>
<sequence length="635" mass="68413">MYVPNDREEPGPSAAFEQEVRVHVLRYLDRSGHLAELERAGDRYKESALLLAGAGGGSPPSLTYTLRLDLAEMADVSGEACSLVLEQPLLAVQLFRDVVHCAVATLCRLPTLTPDQVQVVLRVSSLPAEAGLRTDGTRRPDPQRRRLLLLQQVAVAVTAPTKYTRSAVFRCPTLSCPGAAGVRAWGAAATRRRCRYCGLPADETPRTRDVGEQVLALMVRPDVLRAAAEPRVGLPVLVRLTDDLARPDTLQLGRRYDVVVLTACSGSPLEAWGVRPWQDGALRRVSRGLRSEPLPPAIQSLWVESSASSESPWAFAVSLAAQLSLGRYPAQALLHAKLGVLLSLCSQAGTPAAAGASRSSPTGAWLHASPLVLAQGGVCLLGCWDKWNRTPAGVSVIAALESGRAALESRDLAAMQLPEAGPSQPLQCAVWTYWAPSGGGGGKPADLLTLRTLLNTLGAPVLADSGSDEEMEAVCDHILFRAAREGGLPWGVLEEELSEFLALVNAQPVTLTEEATRLIQEYFVASRRVRPNCLPVTAVGTMAAMAEALARVSLRLEATWADVVLVVWMYELAFTVLFGPCLICPLPDICGLPFHAGNLTEQVDCRLNSMKIWLENFTKSVLLSSLRVQRDNNWS</sequence>
<name>A0AAV7X193_9NEOP</name>
<dbReference type="Pfam" id="PF26063">
    <property type="entry name" value="MCMDC2_N"/>
    <property type="match status" value="1"/>
</dbReference>
<dbReference type="Gene3D" id="3.40.50.300">
    <property type="entry name" value="P-loop containing nucleotide triphosphate hydrolases"/>
    <property type="match status" value="1"/>
</dbReference>
<evidence type="ECO:0000313" key="3">
    <source>
        <dbReference type="Proteomes" id="UP001075354"/>
    </source>
</evidence>